<evidence type="ECO:0000256" key="7">
    <source>
        <dbReference type="ARBA" id="ARBA00023049"/>
    </source>
</evidence>
<keyword evidence="13" id="KW-1185">Reference proteome</keyword>
<evidence type="ECO:0000256" key="1">
    <source>
        <dbReference type="ARBA" id="ARBA00009388"/>
    </source>
</evidence>
<evidence type="ECO:0000259" key="9">
    <source>
        <dbReference type="Pfam" id="PF01447"/>
    </source>
</evidence>
<keyword evidence="4 8" id="KW-0732">Signal</keyword>
<dbReference type="PANTHER" id="PTHR33794:SF1">
    <property type="entry name" value="BACILLOLYSIN"/>
    <property type="match status" value="1"/>
</dbReference>
<dbReference type="Gene3D" id="1.10.390.10">
    <property type="entry name" value="Neutral Protease Domain 2"/>
    <property type="match status" value="1"/>
</dbReference>
<sequence length="561" mass="59448">MQTRLALRLVATLALATPTLFAARPDGLASEAQRHLDARVYDLGLDRDHSFALKNVFEEPSGEAHVRMRQFYKGVRVMGGEAIVHLTGGRVYDRTDALVRGLSLNVTPALGRAEALAAADRALAPKGAYAVAPTAELVIAQVDTELVTRGGSRTVTRPVLAYHVHTELENAQETRHTDFLVDARTGAVLESWNTLHTAGATGTGNSQYSGTVALATNSATGGYELRDMTRGTGGTFGANVVTNLNHATSGNGTLYTDADNTWGDGANYVEGSSTTAANGETAAVDAAYGVQQTWDYYKNVFARNGIDGAGTATYSRVHYSNSYDNAFWSDSCFCMTYGDGSSFQTLTSIDVAGHEMSHGVCARTANLTYRGESGGLNEANSDIMGTMVEFMGHGGGTTTIPNYTAIGGTISTVGGVVPAANYLIGEQLETSAFAHPLRWMYKPSLDGKSPDAWSTSLKRLDVHYSSGVANHFFFLLAHGSQIDAFSGNIQSPMANGVTSVAGIGNDKAARIWYRALTVYMTSSTTYAGARTATLSAAKDLYGATSAEYNAVNTAWLAVNVK</sequence>
<dbReference type="Pfam" id="PF02868">
    <property type="entry name" value="Peptidase_M4_C"/>
    <property type="match status" value="1"/>
</dbReference>
<comment type="caution">
    <text evidence="12">The sequence shown here is derived from an EMBL/GenBank/DDBJ whole genome shotgun (WGS) entry which is preliminary data.</text>
</comment>
<protein>
    <recommendedName>
        <fullName evidence="8">Neutral metalloproteinase</fullName>
        <ecNumber evidence="8">3.4.24.-</ecNumber>
    </recommendedName>
</protein>
<feature type="chain" id="PRO_5044995104" description="Neutral metalloproteinase" evidence="8">
    <location>
        <begin position="23"/>
        <end position="561"/>
    </location>
</feature>
<comment type="similarity">
    <text evidence="1 8">Belongs to the peptidase M4 family.</text>
</comment>
<feature type="domain" description="Peptidase M4" evidence="9">
    <location>
        <begin position="201"/>
        <end position="361"/>
    </location>
</feature>
<accession>A0ABQ5Q600</accession>
<feature type="signal peptide" evidence="8">
    <location>
        <begin position="1"/>
        <end position="22"/>
    </location>
</feature>
<dbReference type="EC" id="3.4.24.-" evidence="8"/>
<evidence type="ECO:0000256" key="6">
    <source>
        <dbReference type="ARBA" id="ARBA00022833"/>
    </source>
</evidence>
<dbReference type="PANTHER" id="PTHR33794">
    <property type="entry name" value="BACILLOLYSIN"/>
    <property type="match status" value="1"/>
</dbReference>
<evidence type="ECO:0000256" key="8">
    <source>
        <dbReference type="RuleBase" id="RU366073"/>
    </source>
</evidence>
<keyword evidence="2 8" id="KW-0645">Protease</keyword>
<keyword evidence="6 8" id="KW-0862">Zinc</keyword>
<gene>
    <name evidence="12" type="ORF">GETHPA_13890</name>
</gene>
<dbReference type="PRINTS" id="PR00730">
    <property type="entry name" value="THERMOLYSIN"/>
</dbReference>
<evidence type="ECO:0000313" key="13">
    <source>
        <dbReference type="Proteomes" id="UP001165089"/>
    </source>
</evidence>
<dbReference type="SUPFAM" id="SSF55486">
    <property type="entry name" value="Metalloproteases ('zincins'), catalytic domain"/>
    <property type="match status" value="1"/>
</dbReference>
<dbReference type="InterPro" id="IPR013856">
    <property type="entry name" value="Peptidase_M4_domain"/>
</dbReference>
<dbReference type="Gene3D" id="3.10.450.40">
    <property type="match status" value="1"/>
</dbReference>
<evidence type="ECO:0000259" key="10">
    <source>
        <dbReference type="Pfam" id="PF02868"/>
    </source>
</evidence>
<dbReference type="InterPro" id="IPR050728">
    <property type="entry name" value="Zinc_Metalloprotease_M4"/>
</dbReference>
<dbReference type="CDD" id="cd09597">
    <property type="entry name" value="M4_TLP"/>
    <property type="match status" value="1"/>
</dbReference>
<dbReference type="InterPro" id="IPR023612">
    <property type="entry name" value="Peptidase_M4"/>
</dbReference>
<keyword evidence="7 8" id="KW-0482">Metalloprotease</keyword>
<dbReference type="Pfam" id="PF01447">
    <property type="entry name" value="Peptidase_M4"/>
    <property type="match status" value="1"/>
</dbReference>
<keyword evidence="3" id="KW-0479">Metal-binding</keyword>
<dbReference type="InterPro" id="IPR027268">
    <property type="entry name" value="Peptidase_M4/M1_CTD_sf"/>
</dbReference>
<evidence type="ECO:0000313" key="12">
    <source>
        <dbReference type="EMBL" id="GLH69856.1"/>
    </source>
</evidence>
<evidence type="ECO:0000256" key="5">
    <source>
        <dbReference type="ARBA" id="ARBA00022801"/>
    </source>
</evidence>
<evidence type="ECO:0000256" key="3">
    <source>
        <dbReference type="ARBA" id="ARBA00022723"/>
    </source>
</evidence>
<keyword evidence="5 8" id="KW-0378">Hydrolase</keyword>
<dbReference type="InterPro" id="IPR011096">
    <property type="entry name" value="FTP_domain"/>
</dbReference>
<evidence type="ECO:0000259" key="11">
    <source>
        <dbReference type="Pfam" id="PF07504"/>
    </source>
</evidence>
<name>A0ABQ5Q600_9BACT</name>
<comment type="cofactor">
    <cofactor evidence="8">
        <name>Zn(2+)</name>
        <dbReference type="ChEBI" id="CHEBI:29105"/>
    </cofactor>
</comment>
<dbReference type="EMBL" id="BSDD01000002">
    <property type="protein sequence ID" value="GLH69856.1"/>
    <property type="molecule type" value="Genomic_DNA"/>
</dbReference>
<comment type="function">
    <text evidence="8">Extracellular zinc metalloprotease.</text>
</comment>
<organism evidence="12 13">
    <name type="scientific">Geothrix rubra</name>
    <dbReference type="NCBI Taxonomy" id="2927977"/>
    <lineage>
        <taxon>Bacteria</taxon>
        <taxon>Pseudomonadati</taxon>
        <taxon>Acidobacteriota</taxon>
        <taxon>Holophagae</taxon>
        <taxon>Holophagales</taxon>
        <taxon>Holophagaceae</taxon>
        <taxon>Geothrix</taxon>
    </lineage>
</organism>
<keyword evidence="8" id="KW-0964">Secreted</keyword>
<reference evidence="12 13" key="1">
    <citation type="journal article" date="2023" name="Antonie Van Leeuwenhoek">
        <title>Mesoterricola silvestris gen. nov., sp. nov., Mesoterricola sediminis sp. nov., Geothrix oryzae sp. nov., Geothrix edaphica sp. nov., Geothrix rubra sp. nov., and Geothrix limicola sp. nov., six novel members of Acidobacteriota isolated from soils.</title>
        <authorList>
            <person name="Itoh H."/>
            <person name="Sugisawa Y."/>
            <person name="Mise K."/>
            <person name="Xu Z."/>
            <person name="Kuniyasu M."/>
            <person name="Ushijima N."/>
            <person name="Kawano K."/>
            <person name="Kobayashi E."/>
            <person name="Shiratori Y."/>
            <person name="Masuda Y."/>
            <person name="Senoo K."/>
        </authorList>
    </citation>
    <scope>NUCLEOTIDE SEQUENCE [LARGE SCALE GENOMIC DNA]</scope>
    <source>
        <strain evidence="12 13">Red803</strain>
    </source>
</reference>
<dbReference type="Proteomes" id="UP001165089">
    <property type="component" value="Unassembled WGS sequence"/>
</dbReference>
<dbReference type="Pfam" id="PF07504">
    <property type="entry name" value="FTP"/>
    <property type="match status" value="1"/>
</dbReference>
<comment type="subcellular location">
    <subcellularLocation>
        <location evidence="8">Secreted</location>
    </subcellularLocation>
</comment>
<evidence type="ECO:0000256" key="2">
    <source>
        <dbReference type="ARBA" id="ARBA00022670"/>
    </source>
</evidence>
<evidence type="ECO:0000256" key="4">
    <source>
        <dbReference type="ARBA" id="ARBA00022729"/>
    </source>
</evidence>
<dbReference type="Gene3D" id="3.10.170.10">
    <property type="match status" value="1"/>
</dbReference>
<proteinExistence type="inferred from homology"/>
<feature type="domain" description="Peptidase M4 C-terminal" evidence="10">
    <location>
        <begin position="365"/>
        <end position="560"/>
    </location>
</feature>
<dbReference type="InterPro" id="IPR001570">
    <property type="entry name" value="Peptidase_M4_C_domain"/>
</dbReference>
<feature type="domain" description="FTP" evidence="11">
    <location>
        <begin position="51"/>
        <end position="91"/>
    </location>
</feature>
<dbReference type="RefSeq" id="WP_285723986.1">
    <property type="nucleotide sequence ID" value="NZ_BSDD01000002.1"/>
</dbReference>
<dbReference type="Gene3D" id="3.10.450.490">
    <property type="match status" value="1"/>
</dbReference>